<proteinExistence type="predicted"/>
<organism evidence="1">
    <name type="scientific">Anguilla anguilla</name>
    <name type="common">European freshwater eel</name>
    <name type="synonym">Muraena anguilla</name>
    <dbReference type="NCBI Taxonomy" id="7936"/>
    <lineage>
        <taxon>Eukaryota</taxon>
        <taxon>Metazoa</taxon>
        <taxon>Chordata</taxon>
        <taxon>Craniata</taxon>
        <taxon>Vertebrata</taxon>
        <taxon>Euteleostomi</taxon>
        <taxon>Actinopterygii</taxon>
        <taxon>Neopterygii</taxon>
        <taxon>Teleostei</taxon>
        <taxon>Anguilliformes</taxon>
        <taxon>Anguillidae</taxon>
        <taxon>Anguilla</taxon>
    </lineage>
</organism>
<dbReference type="AlphaFoldDB" id="A0A0E9PZE5"/>
<protein>
    <submittedName>
        <fullName evidence="1">Uncharacterized protein</fullName>
    </submittedName>
</protein>
<reference evidence="1" key="1">
    <citation type="submission" date="2014-11" db="EMBL/GenBank/DDBJ databases">
        <authorList>
            <person name="Amaro Gonzalez C."/>
        </authorList>
    </citation>
    <scope>NUCLEOTIDE SEQUENCE</scope>
</reference>
<accession>A0A0E9PZE5</accession>
<sequence>MRDVQMFSLMPYLPHFYLSLSSFCLNCLAICSAELCQIQKHLGVCI</sequence>
<name>A0A0E9PZE5_ANGAN</name>
<evidence type="ECO:0000313" key="1">
    <source>
        <dbReference type="EMBL" id="JAH09662.1"/>
    </source>
</evidence>
<reference evidence="1" key="2">
    <citation type="journal article" date="2015" name="Fish Shellfish Immunol.">
        <title>Early steps in the European eel (Anguilla anguilla)-Vibrio vulnificus interaction in the gills: Role of the RtxA13 toxin.</title>
        <authorList>
            <person name="Callol A."/>
            <person name="Pajuelo D."/>
            <person name="Ebbesson L."/>
            <person name="Teles M."/>
            <person name="MacKenzie S."/>
            <person name="Amaro C."/>
        </authorList>
    </citation>
    <scope>NUCLEOTIDE SEQUENCE</scope>
</reference>
<dbReference type="EMBL" id="GBXM01098915">
    <property type="protein sequence ID" value="JAH09662.1"/>
    <property type="molecule type" value="Transcribed_RNA"/>
</dbReference>